<dbReference type="EMBL" id="LN879502">
    <property type="protein sequence ID" value="CUI17806.1"/>
    <property type="molecule type" value="Genomic_DNA"/>
</dbReference>
<sequence>MSDTYQAPPIPKAFIWRRAHSLTGIWLVLFLIEHLLTNSQAALLIGQDGSGFVRAVNWIQELPYLHVIEVTLLGIPFLIHGIWGVKYLFQAQYNVFPSDGSAPSLPQYPRNQAYTWQRITSWILLFGILAHVIHMRFIEYPQSAQLNNQQVFLAALKKDNGLYTLSRRLGFEIYDAEQLQSMKLETLLHLGPVKAYEDTPKQLIEAQKNREGLAWVKALDQWELGENHLLAVSKSFGMAELLIVRDAFKSPMMIFLYTGLVIATCFHAFNGLWTFMIAWGITLTAASQNLMRKIAVFLMVVIAFLGLASIWGTYWLNLTY</sequence>
<evidence type="ECO:0000256" key="1">
    <source>
        <dbReference type="SAM" id="Phobius"/>
    </source>
</evidence>
<organism evidence="2 3">
    <name type="scientific">Candidatus Protochlamydia naegleriophila</name>
    <dbReference type="NCBI Taxonomy" id="389348"/>
    <lineage>
        <taxon>Bacteria</taxon>
        <taxon>Pseudomonadati</taxon>
        <taxon>Chlamydiota</taxon>
        <taxon>Chlamydiia</taxon>
        <taxon>Parachlamydiales</taxon>
        <taxon>Parachlamydiaceae</taxon>
        <taxon>Candidatus Protochlamydia</taxon>
    </lineage>
</organism>
<evidence type="ECO:0000313" key="2">
    <source>
        <dbReference type="EMBL" id="CUI17806.1"/>
    </source>
</evidence>
<evidence type="ECO:0000313" key="3">
    <source>
        <dbReference type="Proteomes" id="UP000069902"/>
    </source>
</evidence>
<dbReference type="InterPro" id="IPR034804">
    <property type="entry name" value="SQR/QFR_C/D"/>
</dbReference>
<keyword evidence="1" id="KW-0812">Transmembrane</keyword>
<accession>A0A0U5JE63</accession>
<dbReference type="PATRIC" id="fig|389348.3.peg.2479"/>
<name>A0A0U5JE63_9BACT</name>
<dbReference type="Gene3D" id="1.20.1300.10">
    <property type="entry name" value="Fumarate reductase/succinate dehydrogenase, transmembrane subunit"/>
    <property type="match status" value="2"/>
</dbReference>
<dbReference type="Proteomes" id="UP000069902">
    <property type="component" value="Chromosome cPNK"/>
</dbReference>
<dbReference type="RefSeq" id="WP_059062020.1">
    <property type="nucleotide sequence ID" value="NZ_LN879502.1"/>
</dbReference>
<dbReference type="InterPro" id="IPR016002">
    <property type="entry name" value="Succ_DH_cyt_b558_Firmicute"/>
</dbReference>
<dbReference type="STRING" id="389348.PNK_2205"/>
<keyword evidence="1" id="KW-0472">Membrane</keyword>
<feature type="transmembrane region" description="Helical" evidence="1">
    <location>
        <begin position="254"/>
        <end position="282"/>
    </location>
</feature>
<dbReference type="GO" id="GO:0016020">
    <property type="term" value="C:membrane"/>
    <property type="evidence" value="ECO:0007669"/>
    <property type="project" value="InterPro"/>
</dbReference>
<keyword evidence="1" id="KW-1133">Transmembrane helix</keyword>
<protein>
    <submittedName>
        <fullName evidence="2">Putative succinate dehydrogenase cytochrome b-558 subunit</fullName>
    </submittedName>
</protein>
<dbReference type="AlphaFoldDB" id="A0A0U5JE63"/>
<feature type="transmembrane region" description="Helical" evidence="1">
    <location>
        <begin position="119"/>
        <end position="138"/>
    </location>
</feature>
<dbReference type="CDD" id="cd03497">
    <property type="entry name" value="SQR_TypeB_1_TM"/>
    <property type="match status" value="1"/>
</dbReference>
<dbReference type="KEGG" id="pnl:PNK_2205"/>
<feature type="transmembrane region" description="Helical" evidence="1">
    <location>
        <begin position="294"/>
        <end position="316"/>
    </location>
</feature>
<keyword evidence="3" id="KW-1185">Reference proteome</keyword>
<feature type="transmembrane region" description="Helical" evidence="1">
    <location>
        <begin position="21"/>
        <end position="44"/>
    </location>
</feature>
<gene>
    <name evidence="2" type="primary">sdhC</name>
    <name evidence="2" type="ORF">PNK_2205</name>
</gene>
<dbReference type="SUPFAM" id="SSF81343">
    <property type="entry name" value="Fumarate reductase respiratory complex transmembrane subunits"/>
    <property type="match status" value="1"/>
</dbReference>
<feature type="transmembrane region" description="Helical" evidence="1">
    <location>
        <begin position="64"/>
        <end position="83"/>
    </location>
</feature>
<dbReference type="InParanoid" id="A0A0U5JE63"/>
<proteinExistence type="predicted"/>
<reference evidence="3" key="1">
    <citation type="submission" date="2015-09" db="EMBL/GenBank/DDBJ databases">
        <authorList>
            <person name="Bertelli C."/>
        </authorList>
    </citation>
    <scope>NUCLEOTIDE SEQUENCE [LARGE SCALE GENOMIC DNA]</scope>
    <source>
        <strain evidence="3">KNic</strain>
    </source>
</reference>